<organism evidence="2 3">
    <name type="scientific">Hoyosella rhizosphaerae</name>
    <dbReference type="NCBI Taxonomy" id="1755582"/>
    <lineage>
        <taxon>Bacteria</taxon>
        <taxon>Bacillati</taxon>
        <taxon>Actinomycetota</taxon>
        <taxon>Actinomycetes</taxon>
        <taxon>Mycobacteriales</taxon>
        <taxon>Hoyosellaceae</taxon>
        <taxon>Hoyosella</taxon>
    </lineage>
</organism>
<evidence type="ECO:0000256" key="1">
    <source>
        <dbReference type="SAM" id="MobiDB-lite"/>
    </source>
</evidence>
<dbReference type="InterPro" id="IPR011042">
    <property type="entry name" value="6-blade_b-propeller_TolB-like"/>
</dbReference>
<keyword evidence="3" id="KW-1185">Reference proteome</keyword>
<evidence type="ECO:0000313" key="3">
    <source>
        <dbReference type="Proteomes" id="UP000641514"/>
    </source>
</evidence>
<protein>
    <recommendedName>
        <fullName evidence="4">YncE family protein</fullName>
    </recommendedName>
</protein>
<dbReference type="PROSITE" id="PS51257">
    <property type="entry name" value="PROKAR_LIPOPROTEIN"/>
    <property type="match status" value="1"/>
</dbReference>
<dbReference type="AlphaFoldDB" id="A0A916X9Z2"/>
<dbReference type="SUPFAM" id="SSF101898">
    <property type="entry name" value="NHL repeat"/>
    <property type="match status" value="1"/>
</dbReference>
<sequence>MRHKLPALALGFAVALTGCSSNDGPPNVQTVPAATAEQSPALSTQPDGVVVPLDDNIIATHFDATTESVVLLTDTSELLIGRNLASASPTEALNFDRVALHHAPASLALDNRGNAYVAAGNEVIKVDLSTSETTPALRADTDVNLTSIALTDDSTAIVGTENGHIYSSPLPTSREPVSINEPDIRGLVGTDVLVATGGALAALDRQQSMIVEVFPDRNSTGFSLRAGNGASTMIADEQGRILVANTRDGELLVYSLDRLILRQRYPVADSPYGIAYDAHNDLAWVTQTGRNEVAAYSLATGIPEEVVRYSTVEQPNSVTIDTVNKYAYISSAIGGGVQRIPLDTAR</sequence>
<dbReference type="EMBL" id="BMJH01000001">
    <property type="protein sequence ID" value="GGC58397.1"/>
    <property type="molecule type" value="Genomic_DNA"/>
</dbReference>
<dbReference type="Proteomes" id="UP000641514">
    <property type="component" value="Unassembled WGS sequence"/>
</dbReference>
<accession>A0A916X9Z2</accession>
<feature type="region of interest" description="Disordered" evidence="1">
    <location>
        <begin position="26"/>
        <end position="46"/>
    </location>
</feature>
<reference evidence="2" key="1">
    <citation type="journal article" date="2014" name="Int. J. Syst. Evol. Microbiol.">
        <title>Complete genome sequence of Corynebacterium casei LMG S-19264T (=DSM 44701T), isolated from a smear-ripened cheese.</title>
        <authorList>
            <consortium name="US DOE Joint Genome Institute (JGI-PGF)"/>
            <person name="Walter F."/>
            <person name="Albersmeier A."/>
            <person name="Kalinowski J."/>
            <person name="Ruckert C."/>
        </authorList>
    </citation>
    <scope>NUCLEOTIDE SEQUENCE</scope>
    <source>
        <strain evidence="2">CGMCC 1.15478</strain>
    </source>
</reference>
<evidence type="ECO:0008006" key="4">
    <source>
        <dbReference type="Google" id="ProtNLM"/>
    </source>
</evidence>
<evidence type="ECO:0000313" key="2">
    <source>
        <dbReference type="EMBL" id="GGC58397.1"/>
    </source>
</evidence>
<dbReference type="RefSeq" id="WP_188670977.1">
    <property type="nucleotide sequence ID" value="NZ_BMJH01000001.1"/>
</dbReference>
<gene>
    <name evidence="2" type="ORF">GCM10011410_08620</name>
</gene>
<name>A0A916X9Z2_9ACTN</name>
<reference evidence="2" key="2">
    <citation type="submission" date="2020-09" db="EMBL/GenBank/DDBJ databases">
        <authorList>
            <person name="Sun Q."/>
            <person name="Zhou Y."/>
        </authorList>
    </citation>
    <scope>NUCLEOTIDE SEQUENCE</scope>
    <source>
        <strain evidence="2">CGMCC 1.15478</strain>
    </source>
</reference>
<proteinExistence type="predicted"/>
<comment type="caution">
    <text evidence="2">The sequence shown here is derived from an EMBL/GenBank/DDBJ whole genome shotgun (WGS) entry which is preliminary data.</text>
</comment>
<dbReference type="Gene3D" id="2.120.10.30">
    <property type="entry name" value="TolB, C-terminal domain"/>
    <property type="match status" value="1"/>
</dbReference>